<name>A0ABT1CQ70_9HYPH</name>
<gene>
    <name evidence="2" type="ORF">GTW23_09255</name>
</gene>
<protein>
    <submittedName>
        <fullName evidence="2">Uncharacterized protein</fullName>
    </submittedName>
</protein>
<keyword evidence="3" id="KW-1185">Reference proteome</keyword>
<dbReference type="RefSeq" id="WP_252915489.1">
    <property type="nucleotide sequence ID" value="NZ_JAAAML010000001.1"/>
</dbReference>
<evidence type="ECO:0000256" key="1">
    <source>
        <dbReference type="SAM" id="SignalP"/>
    </source>
</evidence>
<feature type="chain" id="PRO_5045248434" evidence="1">
    <location>
        <begin position="25"/>
        <end position="137"/>
    </location>
</feature>
<proteinExistence type="predicted"/>
<evidence type="ECO:0000313" key="3">
    <source>
        <dbReference type="Proteomes" id="UP001320715"/>
    </source>
</evidence>
<dbReference type="PROSITE" id="PS51257">
    <property type="entry name" value="PROKAR_LIPOPROTEIN"/>
    <property type="match status" value="1"/>
</dbReference>
<evidence type="ECO:0000313" key="2">
    <source>
        <dbReference type="EMBL" id="MCO6408357.1"/>
    </source>
</evidence>
<organism evidence="2 3">
    <name type="scientific">Hoeflea alexandrii</name>
    <dbReference type="NCBI Taxonomy" id="288436"/>
    <lineage>
        <taxon>Bacteria</taxon>
        <taxon>Pseudomonadati</taxon>
        <taxon>Pseudomonadota</taxon>
        <taxon>Alphaproteobacteria</taxon>
        <taxon>Hyphomicrobiales</taxon>
        <taxon>Rhizobiaceae</taxon>
        <taxon>Hoeflea</taxon>
    </lineage>
</organism>
<keyword evidence="1" id="KW-0732">Signal</keyword>
<dbReference type="EMBL" id="JAAAML010000001">
    <property type="protein sequence ID" value="MCO6408357.1"/>
    <property type="molecule type" value="Genomic_DNA"/>
</dbReference>
<comment type="caution">
    <text evidence="2">The sequence shown here is derived from an EMBL/GenBank/DDBJ whole genome shotgun (WGS) entry which is preliminary data.</text>
</comment>
<reference evidence="2 3" key="1">
    <citation type="submission" date="2020-01" db="EMBL/GenBank/DDBJ databases">
        <title>Genomes of bacteria type strains.</title>
        <authorList>
            <person name="Chen J."/>
            <person name="Zhu S."/>
            <person name="Yang J."/>
        </authorList>
    </citation>
    <scope>NUCLEOTIDE SEQUENCE [LARGE SCALE GENOMIC DNA]</scope>
    <source>
        <strain evidence="2 3">DSM 16655</strain>
    </source>
</reference>
<accession>A0ABT1CQ70</accession>
<dbReference type="Proteomes" id="UP001320715">
    <property type="component" value="Unassembled WGS sequence"/>
</dbReference>
<sequence length="137" mass="14341">MPINRSSIVKTVFAAALASFAAGAAQATVSISCTDMKSDSSLDIVLGAGPVPNVFSVQLSVAGREFTTEPALPGEPVTIAQAFDDGELFRIDLVDDQATMRVAVIRLLNAEHDAMPLRIGFLQIEDEPPVGVSCIGP</sequence>
<feature type="signal peptide" evidence="1">
    <location>
        <begin position="1"/>
        <end position="24"/>
    </location>
</feature>